<dbReference type="InterPro" id="IPR036396">
    <property type="entry name" value="Cyt_P450_sf"/>
</dbReference>
<sequence>VQEDRAKMPYTEAVIHEVMRFIDFLPLGAPHSVTVDTIFRGYHLPKGTVILPVLHSVLYDPTMFRRPHEFDPEHFLDQNGSFKKCEGFMAFSA</sequence>
<proteinExistence type="inferred from homology"/>
<dbReference type="GO" id="GO:0016712">
    <property type="term" value="F:oxidoreductase activity, acting on paired donors, with incorporation or reduction of molecular oxygen, reduced flavin or flavoprotein as one donor, and incorporation of one atom of oxygen"/>
    <property type="evidence" value="ECO:0007669"/>
    <property type="project" value="TreeGrafter"/>
</dbReference>
<dbReference type="SUPFAM" id="SSF48264">
    <property type="entry name" value="Cytochrome P450"/>
    <property type="match status" value="1"/>
</dbReference>
<evidence type="ECO:0000256" key="3">
    <source>
        <dbReference type="ARBA" id="ARBA00022723"/>
    </source>
</evidence>
<dbReference type="GO" id="GO:0019373">
    <property type="term" value="P:epoxygenase P450 pathway"/>
    <property type="evidence" value="ECO:0007669"/>
    <property type="project" value="TreeGrafter"/>
</dbReference>
<dbReference type="PANTHER" id="PTHR24300">
    <property type="entry name" value="CYTOCHROME P450 508A4-RELATED"/>
    <property type="match status" value="1"/>
</dbReference>
<reference evidence="5" key="1">
    <citation type="thesis" date="2020" institute="ProQuest LLC" country="789 East Eisenhower Parkway, Ann Arbor, MI, USA">
        <title>Comparative Genomics and Chromosome Evolution.</title>
        <authorList>
            <person name="Mudd A.B."/>
        </authorList>
    </citation>
    <scope>NUCLEOTIDE SEQUENCE</scope>
    <source>
        <strain evidence="5">237g6f4</strain>
        <tissue evidence="5">Blood</tissue>
    </source>
</reference>
<dbReference type="PANTHER" id="PTHR24300:SF153">
    <property type="entry name" value="CYTOCHROME P450 2G1-LIKE-RELATED"/>
    <property type="match status" value="1"/>
</dbReference>
<feature type="non-terminal residue" evidence="5">
    <location>
        <position position="1"/>
    </location>
</feature>
<evidence type="ECO:0000313" key="6">
    <source>
        <dbReference type="Proteomes" id="UP000824782"/>
    </source>
</evidence>
<dbReference type="GO" id="GO:0020037">
    <property type="term" value="F:heme binding"/>
    <property type="evidence" value="ECO:0007669"/>
    <property type="project" value="InterPro"/>
</dbReference>
<organism evidence="5 6">
    <name type="scientific">Engystomops pustulosus</name>
    <name type="common">Tungara frog</name>
    <name type="synonym">Physalaemus pustulosus</name>
    <dbReference type="NCBI Taxonomy" id="76066"/>
    <lineage>
        <taxon>Eukaryota</taxon>
        <taxon>Metazoa</taxon>
        <taxon>Chordata</taxon>
        <taxon>Craniata</taxon>
        <taxon>Vertebrata</taxon>
        <taxon>Euteleostomi</taxon>
        <taxon>Amphibia</taxon>
        <taxon>Batrachia</taxon>
        <taxon>Anura</taxon>
        <taxon>Neobatrachia</taxon>
        <taxon>Hyloidea</taxon>
        <taxon>Leptodactylidae</taxon>
        <taxon>Leiuperinae</taxon>
        <taxon>Engystomops</taxon>
    </lineage>
</organism>
<keyword evidence="3" id="KW-0479">Metal-binding</keyword>
<evidence type="ECO:0000313" key="5">
    <source>
        <dbReference type="EMBL" id="KAG8552930.1"/>
    </source>
</evidence>
<comment type="cofactor">
    <cofactor evidence="1">
        <name>heme</name>
        <dbReference type="ChEBI" id="CHEBI:30413"/>
    </cofactor>
</comment>
<dbReference type="InterPro" id="IPR002401">
    <property type="entry name" value="Cyt_P450_E_grp-I"/>
</dbReference>
<comment type="caution">
    <text evidence="5">The sequence shown here is derived from an EMBL/GenBank/DDBJ whole genome shotgun (WGS) entry which is preliminary data.</text>
</comment>
<feature type="non-terminal residue" evidence="5">
    <location>
        <position position="93"/>
    </location>
</feature>
<dbReference type="GO" id="GO:0008392">
    <property type="term" value="F:arachidonate epoxygenase activity"/>
    <property type="evidence" value="ECO:0007669"/>
    <property type="project" value="TreeGrafter"/>
</dbReference>
<dbReference type="InterPro" id="IPR001128">
    <property type="entry name" value="Cyt_P450"/>
</dbReference>
<dbReference type="Proteomes" id="UP000824782">
    <property type="component" value="Unassembled WGS sequence"/>
</dbReference>
<keyword evidence="4" id="KW-0408">Iron</keyword>
<dbReference type="GO" id="GO:0005506">
    <property type="term" value="F:iron ion binding"/>
    <property type="evidence" value="ECO:0007669"/>
    <property type="project" value="InterPro"/>
</dbReference>
<dbReference type="Pfam" id="PF00067">
    <property type="entry name" value="p450"/>
    <property type="match status" value="1"/>
</dbReference>
<accession>A0AAV7A0A7</accession>
<dbReference type="EMBL" id="WNYA01000010">
    <property type="protein sequence ID" value="KAG8552930.1"/>
    <property type="molecule type" value="Genomic_DNA"/>
</dbReference>
<gene>
    <name evidence="5" type="ORF">GDO81_003163</name>
</gene>
<name>A0AAV7A0A7_ENGPU</name>
<evidence type="ECO:0000256" key="4">
    <source>
        <dbReference type="ARBA" id="ARBA00023004"/>
    </source>
</evidence>
<dbReference type="AlphaFoldDB" id="A0AAV7A0A7"/>
<comment type="similarity">
    <text evidence="2">Belongs to the cytochrome P450 family.</text>
</comment>
<evidence type="ECO:0000256" key="1">
    <source>
        <dbReference type="ARBA" id="ARBA00001971"/>
    </source>
</evidence>
<keyword evidence="6" id="KW-1185">Reference proteome</keyword>
<evidence type="ECO:0000256" key="2">
    <source>
        <dbReference type="ARBA" id="ARBA00010617"/>
    </source>
</evidence>
<dbReference type="PRINTS" id="PR00463">
    <property type="entry name" value="EP450I"/>
</dbReference>
<protein>
    <submittedName>
        <fullName evidence="5">Uncharacterized protein</fullName>
    </submittedName>
</protein>
<dbReference type="GO" id="GO:0005737">
    <property type="term" value="C:cytoplasm"/>
    <property type="evidence" value="ECO:0007669"/>
    <property type="project" value="TreeGrafter"/>
</dbReference>
<dbReference type="InterPro" id="IPR050182">
    <property type="entry name" value="Cytochrome_P450_fam2"/>
</dbReference>
<dbReference type="Gene3D" id="1.10.630.10">
    <property type="entry name" value="Cytochrome P450"/>
    <property type="match status" value="1"/>
</dbReference>
<dbReference type="GO" id="GO:0006805">
    <property type="term" value="P:xenobiotic metabolic process"/>
    <property type="evidence" value="ECO:0007669"/>
    <property type="project" value="TreeGrafter"/>
</dbReference>